<reference evidence="1 2" key="1">
    <citation type="journal article" date="2015" name="Antonie Van Leeuwenhoek">
        <title>Oceanobacillus bengalensis sp. nov., a bacterium isolated from seawater of the Bay of Bengal.</title>
        <authorList>
            <person name="Yongchang O."/>
            <person name="Xiang W."/>
            <person name="Wang G."/>
        </authorList>
    </citation>
    <scope>NUCLEOTIDE SEQUENCE [LARGE SCALE GENOMIC DNA]</scope>
    <source>
        <strain evidence="1 2">MCCC 1K00260</strain>
    </source>
</reference>
<dbReference type="RefSeq" id="WP_121134466.1">
    <property type="nucleotide sequence ID" value="NZ_JBHUFK010000043.1"/>
</dbReference>
<dbReference type="OrthoDB" id="2939047at2"/>
<proteinExistence type="predicted"/>
<accession>A0A494YRV5</accession>
<keyword evidence="2" id="KW-1185">Reference proteome</keyword>
<gene>
    <name evidence="1" type="ORF">D8M05_18525</name>
</gene>
<comment type="caution">
    <text evidence="1">The sequence shown here is derived from an EMBL/GenBank/DDBJ whole genome shotgun (WGS) entry which is preliminary data.</text>
</comment>
<organism evidence="1 2">
    <name type="scientific">Oceanobacillus bengalensis</name>
    <dbReference type="NCBI Taxonomy" id="1435466"/>
    <lineage>
        <taxon>Bacteria</taxon>
        <taxon>Bacillati</taxon>
        <taxon>Bacillota</taxon>
        <taxon>Bacilli</taxon>
        <taxon>Bacillales</taxon>
        <taxon>Bacillaceae</taxon>
        <taxon>Oceanobacillus</taxon>
    </lineage>
</organism>
<evidence type="ECO:0000313" key="1">
    <source>
        <dbReference type="EMBL" id="RKQ12314.1"/>
    </source>
</evidence>
<dbReference type="EMBL" id="RBZO01000045">
    <property type="protein sequence ID" value="RKQ12314.1"/>
    <property type="molecule type" value="Genomic_DNA"/>
</dbReference>
<evidence type="ECO:0000313" key="2">
    <source>
        <dbReference type="Proteomes" id="UP000281813"/>
    </source>
</evidence>
<name>A0A494YRV5_9BACI</name>
<sequence>MNYEDFIRKSLSLQALPVYKTDIPYIHQILYTMNQAERQLQAFPRLNLEIPITIVDKKVLKR</sequence>
<protein>
    <submittedName>
        <fullName evidence="1">Uncharacterized protein</fullName>
    </submittedName>
</protein>
<dbReference type="AlphaFoldDB" id="A0A494YRV5"/>
<dbReference type="Proteomes" id="UP000281813">
    <property type="component" value="Unassembled WGS sequence"/>
</dbReference>